<accession>A0A415H7N0</accession>
<evidence type="ECO:0000313" key="2">
    <source>
        <dbReference type="Proteomes" id="UP000284152"/>
    </source>
</evidence>
<dbReference type="Proteomes" id="UP000284152">
    <property type="component" value="Unassembled WGS sequence"/>
</dbReference>
<dbReference type="AlphaFoldDB" id="A0A415H7N0"/>
<organism evidence="1 2">
    <name type="scientific">Dorea formicigenerans</name>
    <dbReference type="NCBI Taxonomy" id="39486"/>
    <lineage>
        <taxon>Bacteria</taxon>
        <taxon>Bacillati</taxon>
        <taxon>Bacillota</taxon>
        <taxon>Clostridia</taxon>
        <taxon>Lachnospirales</taxon>
        <taxon>Lachnospiraceae</taxon>
        <taxon>Dorea</taxon>
    </lineage>
</organism>
<gene>
    <name evidence="1" type="ORF">DW054_07030</name>
</gene>
<reference evidence="1 2" key="1">
    <citation type="submission" date="2018-08" db="EMBL/GenBank/DDBJ databases">
        <title>A genome reference for cultivated species of the human gut microbiota.</title>
        <authorList>
            <person name="Zou Y."/>
            <person name="Xue W."/>
            <person name="Luo G."/>
        </authorList>
    </citation>
    <scope>NUCLEOTIDE SEQUENCE [LARGE SCALE GENOMIC DNA]</scope>
    <source>
        <strain evidence="1 2">AF42-21</strain>
    </source>
</reference>
<protein>
    <submittedName>
        <fullName evidence="1">Uncharacterized protein</fullName>
    </submittedName>
</protein>
<evidence type="ECO:0000313" key="1">
    <source>
        <dbReference type="EMBL" id="RHK64153.1"/>
    </source>
</evidence>
<name>A0A415H7N0_9FIRM</name>
<dbReference type="EMBL" id="QRNS01000008">
    <property type="protein sequence ID" value="RHK64153.1"/>
    <property type="molecule type" value="Genomic_DNA"/>
</dbReference>
<comment type="caution">
    <text evidence="1">The sequence shown here is derived from an EMBL/GenBank/DDBJ whole genome shotgun (WGS) entry which is preliminary data.</text>
</comment>
<proteinExistence type="predicted"/>
<sequence>MGIHMIVSKIKFKDLEHVLTILSSETSEIPVFCTKTFFVLTILSSETSEIPVFCTKTFLSLKKSLEDVKLWIDYGLSMIGHEEK</sequence>